<evidence type="ECO:0000256" key="12">
    <source>
        <dbReference type="SAM" id="Phobius"/>
    </source>
</evidence>
<organism evidence="14 15">
    <name type="scientific">Oryctolagus cuniculus</name>
    <name type="common">Rabbit</name>
    <dbReference type="NCBI Taxonomy" id="9986"/>
    <lineage>
        <taxon>Eukaryota</taxon>
        <taxon>Metazoa</taxon>
        <taxon>Chordata</taxon>
        <taxon>Craniata</taxon>
        <taxon>Vertebrata</taxon>
        <taxon>Euteleostomi</taxon>
        <taxon>Mammalia</taxon>
        <taxon>Eutheria</taxon>
        <taxon>Euarchontoglires</taxon>
        <taxon>Glires</taxon>
        <taxon>Lagomorpha</taxon>
        <taxon>Leporidae</taxon>
        <taxon>Oryctolagus</taxon>
    </lineage>
</organism>
<dbReference type="PANTHER" id="PTHR46329">
    <property type="entry name" value="KILLER CELL LECTIN-LIKE RECEPTOR 2"/>
    <property type="match status" value="1"/>
</dbReference>
<evidence type="ECO:0000256" key="11">
    <source>
        <dbReference type="SAM" id="MobiDB-lite"/>
    </source>
</evidence>
<dbReference type="SMART" id="SM00034">
    <property type="entry name" value="CLECT"/>
    <property type="match status" value="1"/>
</dbReference>
<keyword evidence="4" id="KW-0130">Cell adhesion</keyword>
<dbReference type="InterPro" id="IPR016187">
    <property type="entry name" value="CTDL_fold"/>
</dbReference>
<feature type="compositionally biased region" description="Basic and acidic residues" evidence="11">
    <location>
        <begin position="1"/>
        <end position="10"/>
    </location>
</feature>
<dbReference type="InterPro" id="IPR052013">
    <property type="entry name" value="Mouse_KLRs"/>
</dbReference>
<dbReference type="PROSITE" id="PS50041">
    <property type="entry name" value="C_TYPE_LECTIN_2"/>
    <property type="match status" value="1"/>
</dbReference>
<sequence length="286" mass="33172">MDPEMSHQEETYSALRFPQSSSESQNRLRPDGTRRCGKTDYKEFSVPWHLIAVILGTLCLLLSVMVRVLEANILQLIQEKHQQQEILGNLTQMYHVVQNDDYLKKQLLANQSLEYDTLKNKTLLMENALKSPFLKQNGRCAKKDTFPKSVHNPGKVHEVYWSCYGVNCYYFVLQDNTWEQCKQTCQSYGSSLLKIDNEHELAFVQFQIPENMYWIGLSYSDVECKWKWLDDGTSPGMNLKMMSSPPRKEKCVFLATTRLAYGDCSRTYSCICKKRINCNFPSSMCT</sequence>
<evidence type="ECO:0000256" key="2">
    <source>
        <dbReference type="ARBA" id="ARBA00022692"/>
    </source>
</evidence>
<dbReference type="InterPro" id="IPR016186">
    <property type="entry name" value="C-type_lectin-like/link_sf"/>
</dbReference>
<dbReference type="InterPro" id="IPR033992">
    <property type="entry name" value="NKR-like_CTLD"/>
</dbReference>
<feature type="region of interest" description="Disordered" evidence="11">
    <location>
        <begin position="1"/>
        <end position="34"/>
    </location>
</feature>
<keyword evidence="9" id="KW-0675">Receptor</keyword>
<gene>
    <name evidence="14" type="primary">LOC100351298</name>
</gene>
<dbReference type="Ensembl" id="ENSOCUT00000042316.1">
    <property type="protein sequence ID" value="ENSOCUP00000041557.1"/>
    <property type="gene ID" value="ENSOCUG00000025201.3"/>
</dbReference>
<keyword evidence="2 12" id="KW-0812">Transmembrane</keyword>
<evidence type="ECO:0000256" key="4">
    <source>
        <dbReference type="ARBA" id="ARBA00022889"/>
    </source>
</evidence>
<dbReference type="Ensembl" id="ENSOCUT00000045696.1">
    <property type="protein sequence ID" value="ENSOCUP00000036022.1"/>
    <property type="gene ID" value="ENSOCUG00000025201.3"/>
</dbReference>
<feature type="domain" description="C-type lectin" evidence="13">
    <location>
        <begin position="164"/>
        <end position="273"/>
    </location>
</feature>
<reference evidence="14 15" key="1">
    <citation type="journal article" date="2011" name="Nature">
        <title>A high-resolution map of human evolutionary constraint using 29 mammals.</title>
        <authorList>
            <person name="Lindblad-Toh K."/>
            <person name="Garber M."/>
            <person name="Zuk O."/>
            <person name="Lin M.F."/>
            <person name="Parker B.J."/>
            <person name="Washietl S."/>
            <person name="Kheradpour P."/>
            <person name="Ernst J."/>
            <person name="Jordan G."/>
            <person name="Mauceli E."/>
            <person name="Ward L.D."/>
            <person name="Lowe C.B."/>
            <person name="Holloway A.K."/>
            <person name="Clamp M."/>
            <person name="Gnerre S."/>
            <person name="Alfoldi J."/>
            <person name="Beal K."/>
            <person name="Chang J."/>
            <person name="Clawson H."/>
            <person name="Cuff J."/>
            <person name="Di Palma F."/>
            <person name="Fitzgerald S."/>
            <person name="Flicek P."/>
            <person name="Guttman M."/>
            <person name="Hubisz M.J."/>
            <person name="Jaffe D.B."/>
            <person name="Jungreis I."/>
            <person name="Kent W.J."/>
            <person name="Kostka D."/>
            <person name="Lara M."/>
            <person name="Martins A.L."/>
            <person name="Massingham T."/>
            <person name="Moltke I."/>
            <person name="Raney B.J."/>
            <person name="Rasmussen M.D."/>
            <person name="Robinson J."/>
            <person name="Stark A."/>
            <person name="Vilella A.J."/>
            <person name="Wen J."/>
            <person name="Xie X."/>
            <person name="Zody M.C."/>
            <person name="Baldwin J."/>
            <person name="Bloom T."/>
            <person name="Chin C.W."/>
            <person name="Heiman D."/>
            <person name="Nicol R."/>
            <person name="Nusbaum C."/>
            <person name="Young S."/>
            <person name="Wilkinson J."/>
            <person name="Worley K.C."/>
            <person name="Kovar C.L."/>
            <person name="Muzny D.M."/>
            <person name="Gibbs R.A."/>
            <person name="Cree A."/>
            <person name="Dihn H.H."/>
            <person name="Fowler G."/>
            <person name="Jhangiani S."/>
            <person name="Joshi V."/>
            <person name="Lee S."/>
            <person name="Lewis L.R."/>
            <person name="Nazareth L.V."/>
            <person name="Okwuonu G."/>
            <person name="Santibanez J."/>
            <person name="Warren W.C."/>
            <person name="Mardis E.R."/>
            <person name="Weinstock G.M."/>
            <person name="Wilson R.K."/>
            <person name="Delehaunty K."/>
            <person name="Dooling D."/>
            <person name="Fronik C."/>
            <person name="Fulton L."/>
            <person name="Fulton B."/>
            <person name="Graves T."/>
            <person name="Minx P."/>
            <person name="Sodergren E."/>
            <person name="Birney E."/>
            <person name="Margulies E.H."/>
            <person name="Herrero J."/>
            <person name="Green E.D."/>
            <person name="Haussler D."/>
            <person name="Siepel A."/>
            <person name="Goldman N."/>
            <person name="Pollard K.S."/>
            <person name="Pedersen J.S."/>
            <person name="Lander E.S."/>
            <person name="Kellis M."/>
        </authorList>
    </citation>
    <scope>NUCLEOTIDE SEQUENCE [LARGE SCALE GENOMIC DNA]</scope>
    <source>
        <strain evidence="15">Thorbecke</strain>
        <strain evidence="14">Thorbecke inbred</strain>
    </source>
</reference>
<dbReference type="PANTHER" id="PTHR46329:SF1">
    <property type="entry name" value="KILLER CELL LECTIN-LIKE RECEPTOR 2"/>
    <property type="match status" value="1"/>
</dbReference>
<dbReference type="CDD" id="cd03593">
    <property type="entry name" value="CLECT_NK_receptors_like"/>
    <property type="match status" value="1"/>
</dbReference>
<feature type="transmembrane region" description="Helical" evidence="12">
    <location>
        <begin position="48"/>
        <end position="69"/>
    </location>
</feature>
<dbReference type="Pfam" id="PF00059">
    <property type="entry name" value="Lectin_C"/>
    <property type="match status" value="1"/>
</dbReference>
<dbReference type="Bgee" id="ENSOCUG00000025201">
    <property type="expression patterns" value="Expressed in blood and 16 other cell types or tissues"/>
</dbReference>
<protein>
    <recommendedName>
        <fullName evidence="13">C-type lectin domain-containing protein</fullName>
    </recommendedName>
</protein>
<reference evidence="14" key="2">
    <citation type="submission" date="2025-05" db="UniProtKB">
        <authorList>
            <consortium name="Ensembl"/>
        </authorList>
    </citation>
    <scope>IDENTIFICATION</scope>
    <source>
        <strain evidence="14">Thorbecke</strain>
    </source>
</reference>
<evidence type="ECO:0000256" key="5">
    <source>
        <dbReference type="ARBA" id="ARBA00022968"/>
    </source>
</evidence>
<evidence type="ECO:0000313" key="14">
    <source>
        <dbReference type="Ensembl" id="ENSOCUP00000041557.1"/>
    </source>
</evidence>
<evidence type="ECO:0000313" key="15">
    <source>
        <dbReference type="Proteomes" id="UP000001811"/>
    </source>
</evidence>
<comment type="subcellular location">
    <subcellularLocation>
        <location evidence="1">Membrane</location>
        <topology evidence="1">Single-pass type II membrane protein</topology>
    </subcellularLocation>
</comment>
<evidence type="ECO:0000256" key="3">
    <source>
        <dbReference type="ARBA" id="ARBA00022734"/>
    </source>
</evidence>
<proteinExistence type="predicted"/>
<keyword evidence="6 12" id="KW-1133">Transmembrane helix</keyword>
<accession>A0A5F9D5T1</accession>
<evidence type="ECO:0000256" key="9">
    <source>
        <dbReference type="ARBA" id="ARBA00023170"/>
    </source>
</evidence>
<dbReference type="AlphaFoldDB" id="A0A5F9D5T1"/>
<dbReference type="InterPro" id="IPR013600">
    <property type="entry name" value="Ly49_N"/>
</dbReference>
<evidence type="ECO:0000256" key="8">
    <source>
        <dbReference type="ARBA" id="ARBA00023157"/>
    </source>
</evidence>
<evidence type="ECO:0000256" key="1">
    <source>
        <dbReference type="ARBA" id="ARBA00004606"/>
    </source>
</evidence>
<dbReference type="Pfam" id="PF08391">
    <property type="entry name" value="Ly49"/>
    <property type="match status" value="1"/>
</dbReference>
<keyword evidence="8" id="KW-1015">Disulfide bond</keyword>
<dbReference type="GO" id="GO:0005886">
    <property type="term" value="C:plasma membrane"/>
    <property type="evidence" value="ECO:0007669"/>
    <property type="project" value="UniProtKB-ARBA"/>
</dbReference>
<evidence type="ECO:0000259" key="13">
    <source>
        <dbReference type="PROSITE" id="PS50041"/>
    </source>
</evidence>
<dbReference type="Gene3D" id="3.10.100.10">
    <property type="entry name" value="Mannose-Binding Protein A, subunit A"/>
    <property type="match status" value="1"/>
</dbReference>
<dbReference type="SMR" id="A0A5F9D5T1"/>
<dbReference type="InterPro" id="IPR001304">
    <property type="entry name" value="C-type_lectin-like"/>
</dbReference>
<evidence type="ECO:0000256" key="10">
    <source>
        <dbReference type="ARBA" id="ARBA00023180"/>
    </source>
</evidence>
<evidence type="ECO:0000256" key="6">
    <source>
        <dbReference type="ARBA" id="ARBA00022989"/>
    </source>
</evidence>
<dbReference type="GO" id="GO:0030246">
    <property type="term" value="F:carbohydrate binding"/>
    <property type="evidence" value="ECO:0007669"/>
    <property type="project" value="UniProtKB-KW"/>
</dbReference>
<name>A0A5F9D5T1_RABIT</name>
<keyword evidence="15" id="KW-1185">Reference proteome</keyword>
<dbReference type="SUPFAM" id="SSF56436">
    <property type="entry name" value="C-type lectin-like"/>
    <property type="match status" value="1"/>
</dbReference>
<dbReference type="GO" id="GO:0007155">
    <property type="term" value="P:cell adhesion"/>
    <property type="evidence" value="ECO:0007669"/>
    <property type="project" value="UniProtKB-KW"/>
</dbReference>
<keyword evidence="5" id="KW-0735">Signal-anchor</keyword>
<keyword evidence="3" id="KW-0430">Lectin</keyword>
<keyword evidence="7 12" id="KW-0472">Membrane</keyword>
<dbReference type="Proteomes" id="UP000001811">
    <property type="component" value="Unplaced"/>
</dbReference>
<keyword evidence="10" id="KW-0325">Glycoprotein</keyword>
<evidence type="ECO:0000256" key="7">
    <source>
        <dbReference type="ARBA" id="ARBA00023136"/>
    </source>
</evidence>
<dbReference type="GeneTree" id="ENSGT00390000008117"/>